<protein>
    <submittedName>
        <fullName evidence="3">Lytic transglycosylase catalytic</fullName>
    </submittedName>
</protein>
<dbReference type="eggNOG" id="COG0741">
    <property type="taxonomic scope" value="Bacteria"/>
</dbReference>
<dbReference type="RefSeq" id="WP_013458468.1">
    <property type="nucleotide sequence ID" value="NC_014761.1"/>
</dbReference>
<dbReference type="STRING" id="670487.Ocepr_1846"/>
<dbReference type="SUPFAM" id="SSF48452">
    <property type="entry name" value="TPR-like"/>
    <property type="match status" value="1"/>
</dbReference>
<evidence type="ECO:0000259" key="2">
    <source>
        <dbReference type="Pfam" id="PF01464"/>
    </source>
</evidence>
<dbReference type="PANTHER" id="PTHR37423:SF2">
    <property type="entry name" value="MEMBRANE-BOUND LYTIC MUREIN TRANSGLYCOSYLASE C"/>
    <property type="match status" value="1"/>
</dbReference>
<dbReference type="InterPro" id="IPR008258">
    <property type="entry name" value="Transglycosylase_SLT_dom_1"/>
</dbReference>
<evidence type="ECO:0000313" key="3">
    <source>
        <dbReference type="EMBL" id="ADR37298.1"/>
    </source>
</evidence>
<dbReference type="EMBL" id="CP002361">
    <property type="protein sequence ID" value="ADR37298.1"/>
    <property type="molecule type" value="Genomic_DNA"/>
</dbReference>
<accession>E4U9Y4</accession>
<dbReference type="Pfam" id="PF01464">
    <property type="entry name" value="SLT"/>
    <property type="match status" value="1"/>
</dbReference>
<gene>
    <name evidence="3" type="ordered locus">Ocepr_1846</name>
</gene>
<dbReference type="OrthoDB" id="9815002at2"/>
<dbReference type="CAZy" id="GH23">
    <property type="family name" value="Glycoside Hydrolase Family 23"/>
</dbReference>
<dbReference type="Proteomes" id="UP000008722">
    <property type="component" value="Chromosome"/>
</dbReference>
<sequence precursor="true">MFRRLATLGLLFLAPVWAQLPAPYRAYEQARQAEDAGGLERLLAEPGYVQVLAARALSRMAALSPSRRLELAERAARFENAAGDWLWVGRLREVLGDAPGAAEAYGKALPEPEAEAALVRLARAGVRRAYAALYAGRAYEALLDALPAEGEAAWRARALAGLHRYAEALPHFRAWARDSREGRLALGRLLLELKRYAEAEAAFRDAGGAAGAFGRGRALEALGRSEAAVRAYLEARTPEALWRATALLERAGRAAEALPLYRELATGDSQYADDATLRLWVLARRRGDAALEAWAYARLDGGLGLLAGRPYPRPPSGGAPPVAAAGAERAEALFAAGREAWAWGEARWWARRYRQEGRSEQLAAVVAELERWGWWGRALRLLHGLPLRDGGGDLLRLAYPRAYPGIVEAEARAFGLEPELLWAVMRVESRFDPEAVSPTGAKGLMQFVAATWSDVARRLGEEGADPFDPEAAVRFGAYYLRHLLDVCDRELVCALAGYNGGPGYTRRALAAEDGDVWDFLRFQPRDEPREYVERVLWAYQAYKALYRAAP</sequence>
<dbReference type="SUPFAM" id="SSF53955">
    <property type="entry name" value="Lysozyme-like"/>
    <property type="match status" value="1"/>
</dbReference>
<name>E4U9Y4_OCEP5</name>
<proteinExistence type="predicted"/>
<feature type="domain" description="Transglycosylase SLT" evidence="2">
    <location>
        <begin position="408"/>
        <end position="511"/>
    </location>
</feature>
<dbReference type="Gene3D" id="1.10.530.10">
    <property type="match status" value="1"/>
</dbReference>
<dbReference type="AlphaFoldDB" id="E4U9Y4"/>
<organism evidence="3 4">
    <name type="scientific">Oceanithermus profundus (strain DSM 14977 / NBRC 100410 / VKM B-2274 / 506)</name>
    <dbReference type="NCBI Taxonomy" id="670487"/>
    <lineage>
        <taxon>Bacteria</taxon>
        <taxon>Thermotogati</taxon>
        <taxon>Deinococcota</taxon>
        <taxon>Deinococci</taxon>
        <taxon>Thermales</taxon>
        <taxon>Thermaceae</taxon>
        <taxon>Oceanithermus</taxon>
    </lineage>
</organism>
<dbReference type="InterPro" id="IPR011990">
    <property type="entry name" value="TPR-like_helical_dom_sf"/>
</dbReference>
<dbReference type="CDD" id="cd13401">
    <property type="entry name" value="Slt70-like"/>
    <property type="match status" value="1"/>
</dbReference>
<evidence type="ECO:0000256" key="1">
    <source>
        <dbReference type="SAM" id="SignalP"/>
    </source>
</evidence>
<keyword evidence="1" id="KW-0732">Signal</keyword>
<feature type="chain" id="PRO_5003190390" evidence="1">
    <location>
        <begin position="19"/>
        <end position="550"/>
    </location>
</feature>
<keyword evidence="4" id="KW-1185">Reference proteome</keyword>
<evidence type="ECO:0000313" key="4">
    <source>
        <dbReference type="Proteomes" id="UP000008722"/>
    </source>
</evidence>
<dbReference type="HOGENOM" id="CLU_495049_0_0_0"/>
<reference evidence="3 4" key="2">
    <citation type="journal article" date="2011" name="Stand. Genomic Sci.">
        <title>Complete genome sequence of Oceanithermus profundus type strain (506).</title>
        <authorList>
            <person name="Pati A."/>
            <person name="Zhang X."/>
            <person name="Lapidus A."/>
            <person name="Nolan M."/>
            <person name="Lucas S."/>
            <person name="Del Rio T.G."/>
            <person name="Tice H."/>
            <person name="Cheng J.F."/>
            <person name="Tapia R."/>
            <person name="Han C."/>
            <person name="Goodwin L."/>
            <person name="Pitluck S."/>
            <person name="Liolios K."/>
            <person name="Pagani I."/>
            <person name="Ivanova N."/>
            <person name="Mavromatis K."/>
            <person name="Chen A."/>
            <person name="Palaniappan K."/>
            <person name="Hauser L."/>
            <person name="Jeffries C.D."/>
            <person name="Brambilla E.M."/>
            <person name="Rohl A."/>
            <person name="Mwirichia R."/>
            <person name="Rohde M."/>
            <person name="Tindall B.J."/>
            <person name="Sikorski J."/>
            <person name="Wirth R."/>
            <person name="Goker M."/>
            <person name="Woyke T."/>
            <person name="Detter J.C."/>
            <person name="Bristow J."/>
            <person name="Eisen J.A."/>
            <person name="Markowitz V."/>
            <person name="Hugenholtz P."/>
            <person name="Kyrpides N.C."/>
            <person name="Klenk H.P."/>
            <person name="Land M."/>
        </authorList>
    </citation>
    <scope>NUCLEOTIDE SEQUENCE [LARGE SCALE GENOMIC DNA]</scope>
    <source>
        <strain evidence="4">DSM 14977 / NBRC 100410 / VKM B-2274 / 506</strain>
    </source>
</reference>
<reference evidence="4" key="1">
    <citation type="submission" date="2010-11" db="EMBL/GenBank/DDBJ databases">
        <title>The complete sequence of chromosome of Oceanithermus profundus DSM 14977.</title>
        <authorList>
            <consortium name="US DOE Joint Genome Institute (JGI-PGF)"/>
            <person name="Lucas S."/>
            <person name="Copeland A."/>
            <person name="Lapidus A."/>
            <person name="Bruce D."/>
            <person name="Goodwin L."/>
            <person name="Pitluck S."/>
            <person name="Kyrpides N."/>
            <person name="Mavromatis K."/>
            <person name="Pagani I."/>
            <person name="Ivanova N."/>
            <person name="Zhang X."/>
            <person name="Brettin T."/>
            <person name="Detter J.C."/>
            <person name="Tapia R."/>
            <person name="Han C."/>
            <person name="Land M."/>
            <person name="Hauser L."/>
            <person name="Markowitz V."/>
            <person name="Cheng J.-F."/>
            <person name="Hugenholtz P."/>
            <person name="Woyke T."/>
            <person name="Wu D."/>
            <person name="Tindall B."/>
            <person name="Faehnrich R."/>
            <person name="Brambilla E."/>
            <person name="Klenk H.-P."/>
            <person name="Eisen J.A."/>
        </authorList>
    </citation>
    <scope>NUCLEOTIDE SEQUENCE [LARGE SCALE GENOMIC DNA]</scope>
    <source>
        <strain evidence="4">DSM 14977 / NBRC 100410 / VKM B-2274 / 506</strain>
    </source>
</reference>
<dbReference type="PANTHER" id="PTHR37423">
    <property type="entry name" value="SOLUBLE LYTIC MUREIN TRANSGLYCOSYLASE-RELATED"/>
    <property type="match status" value="1"/>
</dbReference>
<dbReference type="InterPro" id="IPR023346">
    <property type="entry name" value="Lysozyme-like_dom_sf"/>
</dbReference>
<feature type="signal peptide" evidence="1">
    <location>
        <begin position="1"/>
        <end position="18"/>
    </location>
</feature>
<dbReference type="KEGG" id="opr:Ocepr_1846"/>